<name>A0ABU0L765_9BACL</name>
<sequence>MLLLSTKKLHFYVEFLSCFGVKMWIGKLAILMLFGMGFCLLLNFYQVQTADMMGAFGTFSGVGMSLILLLLSILFHEFGHVVAAYRYGIRPRDIGIGLYMLVPVMFVDLSEAWKLPRKQRVVIDFAGIYF</sequence>
<evidence type="ECO:0000259" key="8">
    <source>
        <dbReference type="Pfam" id="PF02163"/>
    </source>
</evidence>
<proteinExistence type="inferred from homology"/>
<evidence type="ECO:0000256" key="1">
    <source>
        <dbReference type="ARBA" id="ARBA00001947"/>
    </source>
</evidence>
<accession>A0ABU0L765</accession>
<dbReference type="RefSeq" id="WP_152380560.1">
    <property type="nucleotide sequence ID" value="NZ_CP045298.1"/>
</dbReference>
<evidence type="ECO:0000256" key="4">
    <source>
        <dbReference type="ARBA" id="ARBA00022692"/>
    </source>
</evidence>
<dbReference type="Pfam" id="PF02163">
    <property type="entry name" value="Peptidase_M50"/>
    <property type="match status" value="1"/>
</dbReference>
<feature type="domain" description="Peptidase M50" evidence="8">
    <location>
        <begin position="66"/>
        <end position="129"/>
    </location>
</feature>
<dbReference type="PANTHER" id="PTHR13325:SF3">
    <property type="entry name" value="MEMBRANE-BOUND TRANSCRIPTION FACTOR SITE-2 PROTEASE"/>
    <property type="match status" value="1"/>
</dbReference>
<dbReference type="InterPro" id="IPR001193">
    <property type="entry name" value="MBTPS2"/>
</dbReference>
<evidence type="ECO:0000313" key="10">
    <source>
        <dbReference type="Proteomes" id="UP001242811"/>
    </source>
</evidence>
<evidence type="ECO:0000256" key="2">
    <source>
        <dbReference type="ARBA" id="ARBA00004127"/>
    </source>
</evidence>
<evidence type="ECO:0000256" key="5">
    <source>
        <dbReference type="ARBA" id="ARBA00022989"/>
    </source>
</evidence>
<gene>
    <name evidence="9" type="ORF">QOZ95_005333</name>
</gene>
<reference evidence="9 10" key="1">
    <citation type="submission" date="2023-07" db="EMBL/GenBank/DDBJ databases">
        <title>Genomic Encyclopedia of Type Strains, Phase IV (KMG-IV): sequencing the most valuable type-strain genomes for metagenomic binning, comparative biology and taxonomic classification.</title>
        <authorList>
            <person name="Goeker M."/>
        </authorList>
    </citation>
    <scope>NUCLEOTIDE SEQUENCE [LARGE SCALE GENOMIC DNA]</scope>
    <source>
        <strain evidence="9 10">DSM 14914</strain>
    </source>
</reference>
<dbReference type="Proteomes" id="UP001242811">
    <property type="component" value="Unassembled WGS sequence"/>
</dbReference>
<dbReference type="PANTHER" id="PTHR13325">
    <property type="entry name" value="PROTEASE M50 MEMBRANE-BOUND TRANSCRIPTION FACTOR SITE 2 PROTEASE"/>
    <property type="match status" value="1"/>
</dbReference>
<dbReference type="InterPro" id="IPR008915">
    <property type="entry name" value="Peptidase_M50"/>
</dbReference>
<dbReference type="EMBL" id="JAUSWA010000055">
    <property type="protein sequence ID" value="MDQ0497132.1"/>
    <property type="molecule type" value="Genomic_DNA"/>
</dbReference>
<keyword evidence="5 7" id="KW-1133">Transmembrane helix</keyword>
<comment type="subcellular location">
    <subcellularLocation>
        <location evidence="2">Endomembrane system</location>
        <topology evidence="2">Multi-pass membrane protein</topology>
    </subcellularLocation>
</comment>
<feature type="transmembrane region" description="Helical" evidence="7">
    <location>
        <begin position="24"/>
        <end position="45"/>
    </location>
</feature>
<comment type="caution">
    <text evidence="9">The sequence shown here is derived from an EMBL/GenBank/DDBJ whole genome shotgun (WGS) entry which is preliminary data.</text>
</comment>
<comment type="cofactor">
    <cofactor evidence="1">
        <name>Zn(2+)</name>
        <dbReference type="ChEBI" id="CHEBI:29105"/>
    </cofactor>
</comment>
<comment type="similarity">
    <text evidence="3">Belongs to the peptidase M50B family.</text>
</comment>
<organism evidence="9 10">
    <name type="scientific">Paenibacillus brasilensis</name>
    <dbReference type="NCBI Taxonomy" id="128574"/>
    <lineage>
        <taxon>Bacteria</taxon>
        <taxon>Bacillati</taxon>
        <taxon>Bacillota</taxon>
        <taxon>Bacilli</taxon>
        <taxon>Bacillales</taxon>
        <taxon>Paenibacillaceae</taxon>
        <taxon>Paenibacillus</taxon>
    </lineage>
</organism>
<evidence type="ECO:0000256" key="3">
    <source>
        <dbReference type="ARBA" id="ARBA00007931"/>
    </source>
</evidence>
<feature type="transmembrane region" description="Helical" evidence="7">
    <location>
        <begin position="94"/>
        <end position="113"/>
    </location>
</feature>
<evidence type="ECO:0000313" key="9">
    <source>
        <dbReference type="EMBL" id="MDQ0497132.1"/>
    </source>
</evidence>
<keyword evidence="6 7" id="KW-0472">Membrane</keyword>
<feature type="transmembrane region" description="Helical" evidence="7">
    <location>
        <begin position="52"/>
        <end position="74"/>
    </location>
</feature>
<protein>
    <recommendedName>
        <fullName evidence="8">Peptidase M50 domain-containing protein</fullName>
    </recommendedName>
</protein>
<keyword evidence="4 7" id="KW-0812">Transmembrane</keyword>
<evidence type="ECO:0000256" key="7">
    <source>
        <dbReference type="SAM" id="Phobius"/>
    </source>
</evidence>
<keyword evidence="10" id="KW-1185">Reference proteome</keyword>
<evidence type="ECO:0000256" key="6">
    <source>
        <dbReference type="ARBA" id="ARBA00023136"/>
    </source>
</evidence>